<dbReference type="GO" id="GO:0016787">
    <property type="term" value="F:hydrolase activity"/>
    <property type="evidence" value="ECO:0007669"/>
    <property type="project" value="InterPro"/>
</dbReference>
<gene>
    <name evidence="2" type="ORF">F9L08_01280</name>
</gene>
<dbReference type="SUPFAM" id="SSF56300">
    <property type="entry name" value="Metallo-dependent phosphatases"/>
    <property type="match status" value="1"/>
</dbReference>
<evidence type="ECO:0000259" key="1">
    <source>
        <dbReference type="Pfam" id="PF00149"/>
    </source>
</evidence>
<reference evidence="2 3" key="1">
    <citation type="submission" date="2019-09" db="EMBL/GenBank/DDBJ databases">
        <title>Taxonomic organization of the family Brucellaceae based on a phylogenomic approach.</title>
        <authorList>
            <person name="Leclercq S."/>
            <person name="Cloeckaert A."/>
            <person name="Zygmunt M.S."/>
        </authorList>
    </citation>
    <scope>NUCLEOTIDE SEQUENCE [LARGE SCALE GENOMIC DNA]</scope>
    <source>
        <strain evidence="2 3">WS1830</strain>
    </source>
</reference>
<dbReference type="InterPro" id="IPR029052">
    <property type="entry name" value="Metallo-depent_PP-like"/>
</dbReference>
<accession>A0A6L3YXL6</accession>
<sequence length="277" mass="32374">MKLWIWSDVHHELQEVDYPSRENAPECDLIIIAGDLNAAPDVYITLEFLIRHYEKPIIYVPGNHEFYQNKWLIGDRDRSLESDRQTIKAIETLSLQWPQRFYCLDADTVIIDNTRFVGASLWVDFEMKLATKSDLRQRMLMARQMLNDFHAIYMQDDKRFTPENMLDLHRSDAAYIRKKLAEPFYGPTVVLTHHMPHPDCTPPAYAGQDANFLFACGPNAFEDILHSEQAPDLWICGHTHHAFDVQIGQSRIVCNPYGYRWEQGKNGFTWDLVIETR</sequence>
<organism evidence="2 3">
    <name type="scientific">Brucella tritici</name>
    <dbReference type="NCBI Taxonomy" id="94626"/>
    <lineage>
        <taxon>Bacteria</taxon>
        <taxon>Pseudomonadati</taxon>
        <taxon>Pseudomonadota</taxon>
        <taxon>Alphaproteobacteria</taxon>
        <taxon>Hyphomicrobiales</taxon>
        <taxon>Brucellaceae</taxon>
        <taxon>Brucella/Ochrobactrum group</taxon>
        <taxon>Brucella</taxon>
    </lineage>
</organism>
<feature type="domain" description="Calcineurin-like phosphoesterase" evidence="1">
    <location>
        <begin position="1"/>
        <end position="241"/>
    </location>
</feature>
<evidence type="ECO:0000313" key="3">
    <source>
        <dbReference type="Proteomes" id="UP000481643"/>
    </source>
</evidence>
<dbReference type="PANTHER" id="PTHR37844:SF2">
    <property type="entry name" value="SER_THR PROTEIN PHOSPHATASE SUPERFAMILY (AFU_ORTHOLOGUE AFUA_1G14840)"/>
    <property type="match status" value="1"/>
</dbReference>
<dbReference type="Pfam" id="PF00149">
    <property type="entry name" value="Metallophos"/>
    <property type="match status" value="1"/>
</dbReference>
<evidence type="ECO:0000313" key="2">
    <source>
        <dbReference type="EMBL" id="KAB2690131.1"/>
    </source>
</evidence>
<dbReference type="Gene3D" id="3.60.21.10">
    <property type="match status" value="2"/>
</dbReference>
<dbReference type="EMBL" id="WBVX01000001">
    <property type="protein sequence ID" value="KAB2690131.1"/>
    <property type="molecule type" value="Genomic_DNA"/>
</dbReference>
<dbReference type="RefSeq" id="WP_151650892.1">
    <property type="nucleotide sequence ID" value="NZ_WBVX01000001.1"/>
</dbReference>
<name>A0A6L3YXL6_9HYPH</name>
<protein>
    <submittedName>
        <fullName evidence="2">Metallophosphoesterase</fullName>
    </submittedName>
</protein>
<comment type="caution">
    <text evidence="2">The sequence shown here is derived from an EMBL/GenBank/DDBJ whole genome shotgun (WGS) entry which is preliminary data.</text>
</comment>
<dbReference type="PANTHER" id="PTHR37844">
    <property type="entry name" value="SER/THR PROTEIN PHOSPHATASE SUPERFAMILY (AFU_ORTHOLOGUE AFUA_1G14840)"/>
    <property type="match status" value="1"/>
</dbReference>
<dbReference type="Proteomes" id="UP000481643">
    <property type="component" value="Unassembled WGS sequence"/>
</dbReference>
<proteinExistence type="predicted"/>
<dbReference type="InterPro" id="IPR004843">
    <property type="entry name" value="Calcineurin-like_PHP"/>
</dbReference>
<dbReference type="AlphaFoldDB" id="A0A6L3YXL6"/>